<evidence type="ECO:0000313" key="3">
    <source>
        <dbReference type="EMBL" id="EIW78131.1"/>
    </source>
</evidence>
<keyword evidence="1" id="KW-0472">Membrane</keyword>
<dbReference type="EMBL" id="JH711582">
    <property type="protein sequence ID" value="EIW78131.1"/>
    <property type="molecule type" value="Genomic_DNA"/>
</dbReference>
<protein>
    <recommendedName>
        <fullName evidence="2">DUF6533 domain-containing protein</fullName>
    </recommendedName>
</protein>
<dbReference type="KEGG" id="cput:CONPUDRAFT_145476"/>
<dbReference type="AlphaFoldDB" id="A0A5M3MHM6"/>
<feature type="transmembrane region" description="Helical" evidence="1">
    <location>
        <begin position="67"/>
        <end position="88"/>
    </location>
</feature>
<feature type="domain" description="DUF6533" evidence="2">
    <location>
        <begin position="14"/>
        <end position="57"/>
    </location>
</feature>
<accession>A0A5M3MHM6</accession>
<evidence type="ECO:0000259" key="2">
    <source>
        <dbReference type="Pfam" id="PF20151"/>
    </source>
</evidence>
<comment type="caution">
    <text evidence="3">The sequence shown here is derived from an EMBL/GenBank/DDBJ whole genome shotgun (WGS) entry which is preliminary data.</text>
</comment>
<evidence type="ECO:0000313" key="4">
    <source>
        <dbReference type="Proteomes" id="UP000053558"/>
    </source>
</evidence>
<keyword evidence="1" id="KW-1133">Transmembrane helix</keyword>
<dbReference type="Proteomes" id="UP000053558">
    <property type="component" value="Unassembled WGS sequence"/>
</dbReference>
<feature type="transmembrane region" description="Helical" evidence="1">
    <location>
        <begin position="12"/>
        <end position="29"/>
    </location>
</feature>
<dbReference type="OrthoDB" id="3350812at2759"/>
<name>A0A5M3MHM6_CONPW</name>
<gene>
    <name evidence="3" type="ORF">CONPUDRAFT_145476</name>
</gene>
<reference evidence="4" key="1">
    <citation type="journal article" date="2012" name="Science">
        <title>The Paleozoic origin of enzymatic lignin decomposition reconstructed from 31 fungal genomes.</title>
        <authorList>
            <person name="Floudas D."/>
            <person name="Binder M."/>
            <person name="Riley R."/>
            <person name="Barry K."/>
            <person name="Blanchette R.A."/>
            <person name="Henrissat B."/>
            <person name="Martinez A.T."/>
            <person name="Otillar R."/>
            <person name="Spatafora J.W."/>
            <person name="Yadav J.S."/>
            <person name="Aerts A."/>
            <person name="Benoit I."/>
            <person name="Boyd A."/>
            <person name="Carlson A."/>
            <person name="Copeland A."/>
            <person name="Coutinho P.M."/>
            <person name="de Vries R.P."/>
            <person name="Ferreira P."/>
            <person name="Findley K."/>
            <person name="Foster B."/>
            <person name="Gaskell J."/>
            <person name="Glotzer D."/>
            <person name="Gorecki P."/>
            <person name="Heitman J."/>
            <person name="Hesse C."/>
            <person name="Hori C."/>
            <person name="Igarashi K."/>
            <person name="Jurgens J.A."/>
            <person name="Kallen N."/>
            <person name="Kersten P."/>
            <person name="Kohler A."/>
            <person name="Kuees U."/>
            <person name="Kumar T.K.A."/>
            <person name="Kuo A."/>
            <person name="LaButti K."/>
            <person name="Larrondo L.F."/>
            <person name="Lindquist E."/>
            <person name="Ling A."/>
            <person name="Lombard V."/>
            <person name="Lucas S."/>
            <person name="Lundell T."/>
            <person name="Martin R."/>
            <person name="McLaughlin D.J."/>
            <person name="Morgenstern I."/>
            <person name="Morin E."/>
            <person name="Murat C."/>
            <person name="Nagy L.G."/>
            <person name="Nolan M."/>
            <person name="Ohm R.A."/>
            <person name="Patyshakuliyeva A."/>
            <person name="Rokas A."/>
            <person name="Ruiz-Duenas F.J."/>
            <person name="Sabat G."/>
            <person name="Salamov A."/>
            <person name="Samejima M."/>
            <person name="Schmutz J."/>
            <person name="Slot J.C."/>
            <person name="St John F."/>
            <person name="Stenlid J."/>
            <person name="Sun H."/>
            <person name="Sun S."/>
            <person name="Syed K."/>
            <person name="Tsang A."/>
            <person name="Wiebenga A."/>
            <person name="Young D."/>
            <person name="Pisabarro A."/>
            <person name="Eastwood D.C."/>
            <person name="Martin F."/>
            <person name="Cullen D."/>
            <person name="Grigoriev I.V."/>
            <person name="Hibbett D.S."/>
        </authorList>
    </citation>
    <scope>NUCLEOTIDE SEQUENCE [LARGE SCALE GENOMIC DNA]</scope>
    <source>
        <strain evidence="4">RWD-64-598 SS2</strain>
    </source>
</reference>
<feature type="transmembrane region" description="Helical" evidence="1">
    <location>
        <begin position="95"/>
        <end position="112"/>
    </location>
</feature>
<sequence length="280" mass="30763">MSAGPAEGLQLVRYFNLAGAIILLYDHLLTSKWEAQYYLQGRLGFAKIIFIVCRYLAYPGVAMAVQLLRVVSILLAEFLLCIRIWILWERSKRMLYTLVGVATPLSFGPAYHFCADQVSLNASIVAAIVASYEIVLLLLVLLRWRYLRKCNSVGTLTSLLVKDGVLYIVGVIAISLTIVIIGFTFSTPEAYFRDCSQNTAPCLKGFAIGDPVGKDTDTYNSIQVSIHSAMACRIMLNLVKNDRETHSTTAKGDDFNSVVFAGPQATSRHSSSSDLSACAV</sequence>
<dbReference type="InterPro" id="IPR045340">
    <property type="entry name" value="DUF6533"/>
</dbReference>
<feature type="transmembrane region" description="Helical" evidence="1">
    <location>
        <begin position="124"/>
        <end position="144"/>
    </location>
</feature>
<dbReference type="Pfam" id="PF20151">
    <property type="entry name" value="DUF6533"/>
    <property type="match status" value="1"/>
</dbReference>
<dbReference type="RefSeq" id="XP_007771215.1">
    <property type="nucleotide sequence ID" value="XM_007773025.1"/>
</dbReference>
<keyword evidence="1" id="KW-0812">Transmembrane</keyword>
<keyword evidence="4" id="KW-1185">Reference proteome</keyword>
<evidence type="ECO:0000256" key="1">
    <source>
        <dbReference type="SAM" id="Phobius"/>
    </source>
</evidence>
<proteinExistence type="predicted"/>
<organism evidence="3 4">
    <name type="scientific">Coniophora puteana (strain RWD-64-598)</name>
    <name type="common">Brown rot fungus</name>
    <dbReference type="NCBI Taxonomy" id="741705"/>
    <lineage>
        <taxon>Eukaryota</taxon>
        <taxon>Fungi</taxon>
        <taxon>Dikarya</taxon>
        <taxon>Basidiomycota</taxon>
        <taxon>Agaricomycotina</taxon>
        <taxon>Agaricomycetes</taxon>
        <taxon>Agaricomycetidae</taxon>
        <taxon>Boletales</taxon>
        <taxon>Coniophorineae</taxon>
        <taxon>Coniophoraceae</taxon>
        <taxon>Coniophora</taxon>
    </lineage>
</organism>
<feature type="transmembrane region" description="Helical" evidence="1">
    <location>
        <begin position="165"/>
        <end position="185"/>
    </location>
</feature>
<dbReference type="GeneID" id="19202068"/>